<reference evidence="2" key="2">
    <citation type="submission" date="2012-02" db="EMBL/GenBank/DDBJ databases">
        <title>Complete sequence of chromosome 1 of Prevotella dentalis DSM 3688.</title>
        <authorList>
            <consortium name="US DOE Joint Genome Institute (JGI-PGF)"/>
            <person name="Lucas S."/>
            <person name="Copeland A."/>
            <person name="Lapidus A."/>
            <person name="Glavina del Rio T."/>
            <person name="Dalin E."/>
            <person name="Tice H."/>
            <person name="Bruce D."/>
            <person name="Goodwin L."/>
            <person name="Pitluck S."/>
            <person name="Peters L."/>
            <person name="Mikhailova N."/>
            <person name="Chertkov O."/>
            <person name="Kyrpides N."/>
            <person name="Mavromatis K."/>
            <person name="Ivanova N."/>
            <person name="Brettin T."/>
            <person name="Detter J.C."/>
            <person name="Han C."/>
            <person name="Larimer F."/>
            <person name="Land M."/>
            <person name="Hauser L."/>
            <person name="Markowitz V."/>
            <person name="Cheng J.-F."/>
            <person name="Hugenholtz P."/>
            <person name="Woyke T."/>
            <person name="Wu D."/>
            <person name="Gronow S."/>
            <person name="Wellnitz S."/>
            <person name="Brambilla E."/>
            <person name="Klenk H.-P."/>
            <person name="Eisen J.A."/>
        </authorList>
    </citation>
    <scope>NUCLEOTIDE SEQUENCE</scope>
    <source>
        <strain evidence="2">DSM 3688</strain>
    </source>
</reference>
<dbReference type="OrthoDB" id="1097760at2"/>
<sequence>MNAAQTRHEISVIALRLRPFRGPVAAFSSHRMFLLILSILFLGLFAAVLGLVSQRRNGEEPIVKAAGDCASCDGSGDKCEQVCMMEAATREVEYFDDEELDAYRGRPSDGYTEEETGLFAEVLETLRPEEVKAWNRSLILRGINMPDGIKDEYVQLAG</sequence>
<proteinExistence type="predicted"/>
<evidence type="ECO:0000313" key="5">
    <source>
        <dbReference type="Proteomes" id="UP000010862"/>
    </source>
</evidence>
<dbReference type="AlphaFoldDB" id="F9D0L8"/>
<reference evidence="3 4" key="1">
    <citation type="submission" date="2011-04" db="EMBL/GenBank/DDBJ databases">
        <authorList>
            <person name="Muzny D."/>
            <person name="Qin X."/>
            <person name="Deng J."/>
            <person name="Jiang H."/>
            <person name="Liu Y."/>
            <person name="Qu J."/>
            <person name="Song X.-Z."/>
            <person name="Zhang L."/>
            <person name="Thornton R."/>
            <person name="Coyle M."/>
            <person name="Francisco L."/>
            <person name="Jackson L."/>
            <person name="Javaid M."/>
            <person name="Korchina V."/>
            <person name="Kovar C."/>
            <person name="Mata R."/>
            <person name="Mathew T."/>
            <person name="Ngo R."/>
            <person name="Nguyen L."/>
            <person name="Nguyen N."/>
            <person name="Okwuonu G."/>
            <person name="Ongeri F."/>
            <person name="Pham C."/>
            <person name="Simmons D."/>
            <person name="Wilczek-Boney K."/>
            <person name="Hale W."/>
            <person name="Jakkamsetti A."/>
            <person name="Pham P."/>
            <person name="Ruth R."/>
            <person name="San Lucas F."/>
            <person name="Warren J."/>
            <person name="Zhang J."/>
            <person name="Zhao Z."/>
            <person name="Zhou C."/>
            <person name="Zhu D."/>
            <person name="Lee S."/>
            <person name="Bess C."/>
            <person name="Blankenburg K."/>
            <person name="Forbes L."/>
            <person name="Fu Q."/>
            <person name="Gubbala S."/>
            <person name="Hirani K."/>
            <person name="Jayaseelan J.C."/>
            <person name="Lara F."/>
            <person name="Munidasa M."/>
            <person name="Palculict T."/>
            <person name="Patil S."/>
            <person name="Pu L.-L."/>
            <person name="Saada N."/>
            <person name="Tang L."/>
            <person name="Weissenberger G."/>
            <person name="Zhu Y."/>
            <person name="Hemphill L."/>
            <person name="Shang Y."/>
            <person name="Youmans B."/>
            <person name="Ayvaz T."/>
            <person name="Ross M."/>
            <person name="Santibanez J."/>
            <person name="Aqrawi P."/>
            <person name="Gross S."/>
            <person name="Joshi V."/>
            <person name="Fowler G."/>
            <person name="Nazareth L."/>
            <person name="Reid J."/>
            <person name="Worley K."/>
            <person name="Petrosino J."/>
            <person name="Highlander S."/>
            <person name="Gibbs R."/>
        </authorList>
    </citation>
    <scope>NUCLEOTIDE SEQUENCE [LARGE SCALE GENOMIC DNA]</scope>
    <source>
        <strain evidence="3 4">DSM 3688</strain>
    </source>
</reference>
<name>F9D0L8_PREDD</name>
<dbReference type="EMBL" id="AFPW01000006">
    <property type="protein sequence ID" value="EGQ16547.1"/>
    <property type="molecule type" value="Genomic_DNA"/>
</dbReference>
<evidence type="ECO:0000313" key="4">
    <source>
        <dbReference type="Proteomes" id="UP000007820"/>
    </source>
</evidence>
<dbReference type="eggNOG" id="ENOG5032R1E">
    <property type="taxonomic scope" value="Bacteria"/>
</dbReference>
<reference evidence="5" key="3">
    <citation type="submission" date="2012-02" db="EMBL/GenBank/DDBJ databases">
        <title>Complete sequence of chromosome 1 of Prevotella dentalis DSM 3688.</title>
        <authorList>
            <person name="Lucas S."/>
            <person name="Copeland A."/>
            <person name="Lapidus A."/>
            <person name="Glavina del Rio T."/>
            <person name="Dalin E."/>
            <person name="Tice H."/>
            <person name="Bruce D."/>
            <person name="Goodwin L."/>
            <person name="Pitluck S."/>
            <person name="Peters L."/>
            <person name="Mikhailova N."/>
            <person name="Chertkov O."/>
            <person name="Kyrpides N."/>
            <person name="Mavromatis K."/>
            <person name="Ivanova N."/>
            <person name="Brettin T."/>
            <person name="Detter J.C."/>
            <person name="Han C."/>
            <person name="Larimer F."/>
            <person name="Land M."/>
            <person name="Hauser L."/>
            <person name="Markowitz V."/>
            <person name="Cheng J.-F."/>
            <person name="Hugenholtz P."/>
            <person name="Woyke T."/>
            <person name="Wu D."/>
            <person name="Gronow S."/>
            <person name="Wellnitz S."/>
            <person name="Brambilla E."/>
            <person name="Klenk H.-P."/>
            <person name="Eisen J.A."/>
        </authorList>
    </citation>
    <scope>NUCLEOTIDE SEQUENCE [LARGE SCALE GENOMIC DNA]</scope>
    <source>
        <strain evidence="5">ATCC 49559 / DSM 3688 / JCM 13448 / NCTC 12043 / ES 2772</strain>
    </source>
</reference>
<evidence type="ECO:0000313" key="3">
    <source>
        <dbReference type="EMBL" id="EGQ16547.1"/>
    </source>
</evidence>
<keyword evidence="1" id="KW-0472">Membrane</keyword>
<keyword evidence="5" id="KW-1185">Reference proteome</keyword>
<dbReference type="HOGENOM" id="CLU_126548_0_0_10"/>
<keyword evidence="1" id="KW-1133">Transmembrane helix</keyword>
<dbReference type="Proteomes" id="UP000010862">
    <property type="component" value="Chromosome 1"/>
</dbReference>
<dbReference type="STRING" id="908937.Prede_0379"/>
<gene>
    <name evidence="2" type="ordered locus">Prede_0379</name>
    <name evidence="3" type="ORF">HMPREF9136_0396</name>
</gene>
<accession>F9D0L8</accession>
<dbReference type="EMBL" id="CP003368">
    <property type="protein sequence ID" value="AGB27760.1"/>
    <property type="molecule type" value="Genomic_DNA"/>
</dbReference>
<dbReference type="KEGG" id="pdt:Prede_0379"/>
<protein>
    <submittedName>
        <fullName evidence="3">Uncharacterized protein</fullName>
    </submittedName>
</protein>
<evidence type="ECO:0000256" key="1">
    <source>
        <dbReference type="SAM" id="Phobius"/>
    </source>
</evidence>
<evidence type="ECO:0000313" key="2">
    <source>
        <dbReference type="EMBL" id="AGB27760.1"/>
    </source>
</evidence>
<keyword evidence="1" id="KW-0812">Transmembrane</keyword>
<dbReference type="PATRIC" id="fig|908937.9.peg.395"/>
<dbReference type="Proteomes" id="UP000007820">
    <property type="component" value="Unassembled WGS sequence"/>
</dbReference>
<organism evidence="3 4">
    <name type="scientific">Prevotella dentalis (strain ATCC 49559 / DSM 3688 / JCM 13448 / NCTC 12043 / ES 2772)</name>
    <name type="common">Mitsuokella dentalis</name>
    <dbReference type="NCBI Taxonomy" id="908937"/>
    <lineage>
        <taxon>Bacteria</taxon>
        <taxon>Pseudomonadati</taxon>
        <taxon>Bacteroidota</taxon>
        <taxon>Bacteroidia</taxon>
        <taxon>Bacteroidales</taxon>
        <taxon>Prevotellaceae</taxon>
        <taxon>Prevotella</taxon>
    </lineage>
</organism>
<feature type="transmembrane region" description="Helical" evidence="1">
    <location>
        <begin position="32"/>
        <end position="52"/>
    </location>
</feature>